<dbReference type="RefSeq" id="WP_013301471.1">
    <property type="nucleotide sequence ID" value="NC_014414.1"/>
</dbReference>
<keyword evidence="3" id="KW-1185">Reference proteome</keyword>
<dbReference type="AlphaFoldDB" id="E0TF10"/>
<organism evidence="2 3">
    <name type="scientific">Parvularcula bermudensis (strain ATCC BAA-594 / HTCC2503 / KCTC 12087)</name>
    <dbReference type="NCBI Taxonomy" id="314260"/>
    <lineage>
        <taxon>Bacteria</taxon>
        <taxon>Pseudomonadati</taxon>
        <taxon>Pseudomonadota</taxon>
        <taxon>Alphaproteobacteria</taxon>
        <taxon>Parvularculales</taxon>
        <taxon>Parvularculaceae</taxon>
        <taxon>Parvularcula</taxon>
    </lineage>
</organism>
<feature type="compositionally biased region" description="Polar residues" evidence="1">
    <location>
        <begin position="83"/>
        <end position="97"/>
    </location>
</feature>
<dbReference type="KEGG" id="pbr:PB2503_12274"/>
<proteinExistence type="predicted"/>
<dbReference type="EMBL" id="CP002156">
    <property type="protein sequence ID" value="ADM10497.1"/>
    <property type="molecule type" value="Genomic_DNA"/>
</dbReference>
<reference evidence="2 3" key="2">
    <citation type="journal article" date="2011" name="J. Bacteriol.">
        <title>Complete genome sequence of strain HTCC2503T of Parvularcula bermudensis, the type species of the order "Parvularculales" in the class Alphaproteobacteria.</title>
        <authorList>
            <person name="Oh H.M."/>
            <person name="Kang I."/>
            <person name="Vergin K.L."/>
            <person name="Kang D."/>
            <person name="Rhee K.H."/>
            <person name="Giovannoni S.J."/>
            <person name="Cho J.C."/>
        </authorList>
    </citation>
    <scope>NUCLEOTIDE SEQUENCE [LARGE SCALE GENOMIC DNA]</scope>
    <source>
        <strain evidence="3">ATCC BAA-594 / HTCC2503 / KCTC 12087</strain>
    </source>
</reference>
<dbReference type="Proteomes" id="UP000001302">
    <property type="component" value="Chromosome"/>
</dbReference>
<name>E0TF10_PARBH</name>
<dbReference type="HOGENOM" id="CLU_2344119_0_0_5"/>
<accession>E0TF10</accession>
<protein>
    <submittedName>
        <fullName evidence="2">Uncharacterized protein</fullName>
    </submittedName>
</protein>
<evidence type="ECO:0000313" key="2">
    <source>
        <dbReference type="EMBL" id="ADM10497.1"/>
    </source>
</evidence>
<sequence>MLKSVRDRQDFAIWGLCSADKFMAAKAAYLLEELPVSQWPCTHSKDVITALFEEMEPNWVTFKRQGKKGSYTTQKERLGGLLKQTNSQNKPKPDVQS</sequence>
<evidence type="ECO:0000313" key="3">
    <source>
        <dbReference type="Proteomes" id="UP000001302"/>
    </source>
</evidence>
<feature type="region of interest" description="Disordered" evidence="1">
    <location>
        <begin position="65"/>
        <end position="97"/>
    </location>
</feature>
<reference evidence="3" key="1">
    <citation type="submission" date="2010-08" db="EMBL/GenBank/DDBJ databases">
        <title>Genome sequence of Parvularcula bermudensis HTCC2503.</title>
        <authorList>
            <person name="Kang D.-M."/>
            <person name="Oh H.-M."/>
            <person name="Cho J.-C."/>
        </authorList>
    </citation>
    <scope>NUCLEOTIDE SEQUENCE [LARGE SCALE GENOMIC DNA]</scope>
    <source>
        <strain evidence="3">ATCC BAA-594 / HTCC2503 / KCTC 12087</strain>
    </source>
</reference>
<evidence type="ECO:0000256" key="1">
    <source>
        <dbReference type="SAM" id="MobiDB-lite"/>
    </source>
</evidence>
<gene>
    <name evidence="2" type="ordered locus">PB2503_12274</name>
</gene>